<dbReference type="InterPro" id="IPR049730">
    <property type="entry name" value="SNF2/RAD54-like_C"/>
</dbReference>
<dbReference type="OrthoDB" id="448448at2759"/>
<feature type="region of interest" description="Disordered" evidence="7">
    <location>
        <begin position="353"/>
        <end position="375"/>
    </location>
</feature>
<sequence>MSLETPSKKGGVLENLLAQFGARQTLTSATEARAQARRETSSHSPQTATVAEEAASPAPNNHLDLQLPSVIPELSTIFHATFVSSPSTSTWTEYTSESDCESESPNDSSTPISKPSLRRARRSYVQLEGLKMENRRKDRDEAPRRSTRVRKSDILASDTVYYPATPPSKRKSGAPSPRKLDTARARLRDDIARKTQAKANGFIVAHRELFLPLLPPQNYVTKLIANDQPPSVVQYKRLPAQPKGVKATMKPYQLDGLSFLVYLHNNGFSGILSDEMGLGKTLQTLSLFQYLEEQDREFGVVSEESRPYLVICPLGVLNSWVNEARKWVPELKVLRYHGTPGERDRLKRVAQGLEDQQGNETAQARDRKASKKAGLKVSKLPTESASDSYKIIVTTYDTFKAEQSWFKHSFLWRYVVLDEGHMIKSNVTQISTALKRISSEHRLILTGTPVQNDLMELWSLLAWLLPDVFTDNSQTLFKESFDLARGRANQKTMDDARRLLELLMLRRMKDSPGVDLGLPPKEEVLLYVPLTPMQRFWYTRLLTRVDDSMLDDLFAGGKTKELAALETEKKEDELRRTQQNAAASNGKEQWGETAAIMRQAVQTEQKGGTANSAWRKLMNLVMQLRKCCSHPYLIPGAMPEPYYAGQHVIRSSGKFIMLEKLLRHSIFDQRKKVLIFSGFTETLNWCENMLEMISNFGQDFKHLRLDGGVGRARRNLEMRLFNDKKSDYKAMLLSTRAGGLGITLTAAEDVFFLDEDWNPQVTLQAEARAHRIGQQKNVTIYKLCTQGTVEEQMIGRIRKKLYLSTKITESMRTMFGEHVSDTGGTSLVGGDAPEMSTSQLKSLVRRGAQTLSHPEIDVTEMLSWDLETMLQKCRDKPADPQTSADSMEVDEQEWLSVIERVETAVFDGKRYQRKLEKAGLKGATDVSNIREDRRQRKKMTVMVDGYEVSKESLDCAQWEAVPTMAGKDPRLADLLREKRHEYVHEDYCLACFQDSGIGHMVECKSCPRVFHFDCLDEEYQEKVKGFSGFFCPQHYCCDCGKNTTDAGGLVYRCRWCPRGFCEDCLEWDEENLELIGENLPEFEMMHQPSAQTGFYIKCPDCVNSMQEDEAKREWITEMEKSYAEQHEEWFKEEEEEQQRIEQQQDAAQESRRMDSDLSKASTYLQVPLTEDERGSTPSLTDYSTTNDESGLNTPRAQTFQASSKKRITKVDSYSAGSPHKRARPTQRARSNGYDLSDDAI</sequence>
<dbReference type="PANTHER" id="PTHR10799">
    <property type="entry name" value="SNF2/RAD54 HELICASE FAMILY"/>
    <property type="match status" value="1"/>
</dbReference>
<dbReference type="InterPro" id="IPR011011">
    <property type="entry name" value="Znf_FYVE_PHD"/>
</dbReference>
<gene>
    <name evidence="10" type="ORF">CC84DRAFT_1137534</name>
</gene>
<dbReference type="SMART" id="SM00249">
    <property type="entry name" value="PHD"/>
    <property type="match status" value="1"/>
</dbReference>
<dbReference type="AlphaFoldDB" id="A0A177CQ88"/>
<dbReference type="SUPFAM" id="SSF57903">
    <property type="entry name" value="FYVE/PHD zinc finger"/>
    <property type="match status" value="1"/>
</dbReference>
<keyword evidence="11" id="KW-1185">Reference proteome</keyword>
<evidence type="ECO:0000259" key="8">
    <source>
        <dbReference type="PROSITE" id="PS51192"/>
    </source>
</evidence>
<proteinExistence type="predicted"/>
<evidence type="ECO:0000256" key="3">
    <source>
        <dbReference type="ARBA" id="ARBA00022771"/>
    </source>
</evidence>
<dbReference type="InterPro" id="IPR019787">
    <property type="entry name" value="Znf_PHD-finger"/>
</dbReference>
<evidence type="ECO:0000313" key="10">
    <source>
        <dbReference type="EMBL" id="OAG09684.1"/>
    </source>
</evidence>
<dbReference type="InParanoid" id="A0A177CQ88"/>
<feature type="compositionally biased region" description="Basic and acidic residues" evidence="7">
    <location>
        <begin position="130"/>
        <end position="144"/>
    </location>
</feature>
<keyword evidence="5" id="KW-0862">Zinc</keyword>
<dbReference type="CDD" id="cd18793">
    <property type="entry name" value="SF2_C_SNF"/>
    <property type="match status" value="1"/>
</dbReference>
<evidence type="ECO:0000259" key="9">
    <source>
        <dbReference type="PROSITE" id="PS51194"/>
    </source>
</evidence>
<evidence type="ECO:0000256" key="7">
    <source>
        <dbReference type="SAM" id="MobiDB-lite"/>
    </source>
</evidence>
<evidence type="ECO:0000313" key="11">
    <source>
        <dbReference type="Proteomes" id="UP000077069"/>
    </source>
</evidence>
<dbReference type="GO" id="GO:0008270">
    <property type="term" value="F:zinc ion binding"/>
    <property type="evidence" value="ECO:0007669"/>
    <property type="project" value="UniProtKB-KW"/>
</dbReference>
<feature type="domain" description="Helicase ATP-binding" evidence="8">
    <location>
        <begin position="261"/>
        <end position="467"/>
    </location>
</feature>
<dbReference type="Pfam" id="PF00628">
    <property type="entry name" value="PHD"/>
    <property type="match status" value="1"/>
</dbReference>
<reference evidence="10 11" key="1">
    <citation type="submission" date="2016-05" db="EMBL/GenBank/DDBJ databases">
        <title>Comparative analysis of secretome profiles of manganese(II)-oxidizing ascomycete fungi.</title>
        <authorList>
            <consortium name="DOE Joint Genome Institute"/>
            <person name="Zeiner C.A."/>
            <person name="Purvine S.O."/>
            <person name="Zink E.M."/>
            <person name="Wu S."/>
            <person name="Pasa-Tolic L."/>
            <person name="Chaput D.L."/>
            <person name="Haridas S."/>
            <person name="Grigoriev I.V."/>
            <person name="Santelli C.M."/>
            <person name="Hansel C.M."/>
        </authorList>
    </citation>
    <scope>NUCLEOTIDE SEQUENCE [LARGE SCALE GENOMIC DNA]</scope>
    <source>
        <strain evidence="10 11">AP3s5-JAC2a</strain>
    </source>
</reference>
<dbReference type="InterPro" id="IPR013083">
    <property type="entry name" value="Znf_RING/FYVE/PHD"/>
</dbReference>
<dbReference type="InterPro" id="IPR014001">
    <property type="entry name" value="Helicase_ATP-bd"/>
</dbReference>
<accession>A0A177CQ88</accession>
<dbReference type="EMBL" id="KV441549">
    <property type="protein sequence ID" value="OAG09684.1"/>
    <property type="molecule type" value="Genomic_DNA"/>
</dbReference>
<keyword evidence="1" id="KW-0479">Metal-binding</keyword>
<dbReference type="CDD" id="cd17919">
    <property type="entry name" value="DEXHc_Snf"/>
    <property type="match status" value="1"/>
</dbReference>
<dbReference type="Pfam" id="PF00271">
    <property type="entry name" value="Helicase_C"/>
    <property type="match status" value="1"/>
</dbReference>
<feature type="region of interest" description="Disordered" evidence="7">
    <location>
        <begin position="569"/>
        <end position="588"/>
    </location>
</feature>
<feature type="compositionally biased region" description="Basic and acidic residues" evidence="7">
    <location>
        <begin position="1148"/>
        <end position="1157"/>
    </location>
</feature>
<dbReference type="PROSITE" id="PS51192">
    <property type="entry name" value="HELICASE_ATP_BIND_1"/>
    <property type="match status" value="1"/>
</dbReference>
<dbReference type="InterPro" id="IPR038718">
    <property type="entry name" value="SNF2-like_sf"/>
</dbReference>
<dbReference type="SMART" id="SM00490">
    <property type="entry name" value="HELICc"/>
    <property type="match status" value="1"/>
</dbReference>
<feature type="compositionally biased region" description="Polar residues" evidence="7">
    <location>
        <begin position="1175"/>
        <end position="1202"/>
    </location>
</feature>
<evidence type="ECO:0000256" key="1">
    <source>
        <dbReference type="ARBA" id="ARBA00022723"/>
    </source>
</evidence>
<keyword evidence="6" id="KW-0067">ATP-binding</keyword>
<dbReference type="CDD" id="cd15489">
    <property type="entry name" value="PHD_SF"/>
    <property type="match status" value="1"/>
</dbReference>
<evidence type="ECO:0000256" key="6">
    <source>
        <dbReference type="ARBA" id="ARBA00022840"/>
    </source>
</evidence>
<protein>
    <recommendedName>
        <fullName evidence="12">ISWI chromatin-remodeling complex ATPase ISW2</fullName>
    </recommendedName>
</protein>
<evidence type="ECO:0008006" key="12">
    <source>
        <dbReference type="Google" id="ProtNLM"/>
    </source>
</evidence>
<dbReference type="Gene3D" id="3.40.50.300">
    <property type="entry name" value="P-loop containing nucleotide triphosphate hydrolases"/>
    <property type="match status" value="1"/>
</dbReference>
<feature type="domain" description="Helicase C-terminal" evidence="9">
    <location>
        <begin position="661"/>
        <end position="819"/>
    </location>
</feature>
<feature type="region of interest" description="Disordered" evidence="7">
    <location>
        <begin position="88"/>
        <end position="180"/>
    </location>
</feature>
<dbReference type="Proteomes" id="UP000077069">
    <property type="component" value="Unassembled WGS sequence"/>
</dbReference>
<name>A0A177CQ88_9PLEO</name>
<dbReference type="InterPro" id="IPR001965">
    <property type="entry name" value="Znf_PHD"/>
</dbReference>
<dbReference type="Gene3D" id="3.30.40.10">
    <property type="entry name" value="Zinc/RING finger domain, C3HC4 (zinc finger)"/>
    <property type="match status" value="1"/>
</dbReference>
<evidence type="ECO:0000256" key="2">
    <source>
        <dbReference type="ARBA" id="ARBA00022741"/>
    </source>
</evidence>
<dbReference type="Pfam" id="PF00176">
    <property type="entry name" value="SNF2-rel_dom"/>
    <property type="match status" value="1"/>
</dbReference>
<keyword evidence="2" id="KW-0547">Nucleotide-binding</keyword>
<evidence type="ECO:0000256" key="5">
    <source>
        <dbReference type="ARBA" id="ARBA00022833"/>
    </source>
</evidence>
<dbReference type="SUPFAM" id="SSF52540">
    <property type="entry name" value="P-loop containing nucleoside triphosphate hydrolases"/>
    <property type="match status" value="2"/>
</dbReference>
<dbReference type="GO" id="GO:0016787">
    <property type="term" value="F:hydrolase activity"/>
    <property type="evidence" value="ECO:0007669"/>
    <property type="project" value="UniProtKB-KW"/>
</dbReference>
<dbReference type="InterPro" id="IPR001650">
    <property type="entry name" value="Helicase_C-like"/>
</dbReference>
<dbReference type="SMART" id="SM00487">
    <property type="entry name" value="DEXDc"/>
    <property type="match status" value="1"/>
</dbReference>
<keyword evidence="3" id="KW-0863">Zinc-finger</keyword>
<dbReference type="InterPro" id="IPR000330">
    <property type="entry name" value="SNF2_N"/>
</dbReference>
<dbReference type="STRING" id="1460663.A0A177CQ88"/>
<feature type="region of interest" description="Disordered" evidence="7">
    <location>
        <begin position="1125"/>
        <end position="1240"/>
    </location>
</feature>
<dbReference type="FunFam" id="3.40.50.10810:FF:000114">
    <property type="entry name" value="DNA repair protein rad8"/>
    <property type="match status" value="1"/>
</dbReference>
<keyword evidence="4" id="KW-0378">Hydrolase</keyword>
<dbReference type="PROSITE" id="PS51194">
    <property type="entry name" value="HELICASE_CTER"/>
    <property type="match status" value="1"/>
</dbReference>
<organism evidence="10 11">
    <name type="scientific">Paraphaeosphaeria sporulosa</name>
    <dbReference type="NCBI Taxonomy" id="1460663"/>
    <lineage>
        <taxon>Eukaryota</taxon>
        <taxon>Fungi</taxon>
        <taxon>Dikarya</taxon>
        <taxon>Ascomycota</taxon>
        <taxon>Pezizomycotina</taxon>
        <taxon>Dothideomycetes</taxon>
        <taxon>Pleosporomycetidae</taxon>
        <taxon>Pleosporales</taxon>
        <taxon>Massarineae</taxon>
        <taxon>Didymosphaeriaceae</taxon>
        <taxon>Paraphaeosphaeria</taxon>
    </lineage>
</organism>
<feature type="region of interest" description="Disordered" evidence="7">
    <location>
        <begin position="28"/>
        <end position="64"/>
    </location>
</feature>
<dbReference type="Gene3D" id="3.40.50.10810">
    <property type="entry name" value="Tandem AAA-ATPase domain"/>
    <property type="match status" value="1"/>
</dbReference>
<dbReference type="GO" id="GO:0005524">
    <property type="term" value="F:ATP binding"/>
    <property type="evidence" value="ECO:0007669"/>
    <property type="project" value="InterPro"/>
</dbReference>
<dbReference type="RefSeq" id="XP_018040049.1">
    <property type="nucleotide sequence ID" value="XM_018176151.1"/>
</dbReference>
<evidence type="ECO:0000256" key="4">
    <source>
        <dbReference type="ARBA" id="ARBA00022801"/>
    </source>
</evidence>
<dbReference type="InterPro" id="IPR027417">
    <property type="entry name" value="P-loop_NTPase"/>
</dbReference>
<dbReference type="GeneID" id="28759637"/>
<feature type="compositionally biased region" description="Polar residues" evidence="7">
    <location>
        <begin position="577"/>
        <end position="587"/>
    </location>
</feature>